<reference evidence="2" key="1">
    <citation type="journal article" date="2024" name="Proc. Natl. Acad. Sci. U.S.A.">
        <title>Extraordinary preservation of gene collinearity over three hundred million years revealed in homosporous lycophytes.</title>
        <authorList>
            <person name="Li C."/>
            <person name="Wickell D."/>
            <person name="Kuo L.Y."/>
            <person name="Chen X."/>
            <person name="Nie B."/>
            <person name="Liao X."/>
            <person name="Peng D."/>
            <person name="Ji J."/>
            <person name="Jenkins J."/>
            <person name="Williams M."/>
            <person name="Shu S."/>
            <person name="Plott C."/>
            <person name="Barry K."/>
            <person name="Rajasekar S."/>
            <person name="Grimwood J."/>
            <person name="Han X."/>
            <person name="Sun S."/>
            <person name="Hou Z."/>
            <person name="He W."/>
            <person name="Dai G."/>
            <person name="Sun C."/>
            <person name="Schmutz J."/>
            <person name="Leebens-Mack J.H."/>
            <person name="Li F.W."/>
            <person name="Wang L."/>
        </authorList>
    </citation>
    <scope>NUCLEOTIDE SEQUENCE [LARGE SCALE GENOMIC DNA]</scope>
    <source>
        <strain evidence="2">cv. PW_Plant_1</strain>
    </source>
</reference>
<keyword evidence="2" id="KW-1185">Reference proteome</keyword>
<comment type="caution">
    <text evidence="1">The sequence shown here is derived from an EMBL/GenBank/DDBJ whole genome shotgun (WGS) entry which is preliminary data.</text>
</comment>
<gene>
    <name evidence="1" type="ORF">O6H91_18G067100</name>
</gene>
<protein>
    <submittedName>
        <fullName evidence="1">Uncharacterized protein</fullName>
    </submittedName>
</protein>
<organism evidence="1 2">
    <name type="scientific">Diphasiastrum complanatum</name>
    <name type="common">Issler's clubmoss</name>
    <name type="synonym">Lycopodium complanatum</name>
    <dbReference type="NCBI Taxonomy" id="34168"/>
    <lineage>
        <taxon>Eukaryota</taxon>
        <taxon>Viridiplantae</taxon>
        <taxon>Streptophyta</taxon>
        <taxon>Embryophyta</taxon>
        <taxon>Tracheophyta</taxon>
        <taxon>Lycopodiopsida</taxon>
        <taxon>Lycopodiales</taxon>
        <taxon>Lycopodiaceae</taxon>
        <taxon>Lycopodioideae</taxon>
        <taxon>Diphasiastrum</taxon>
    </lineage>
</organism>
<accession>A0ACC2B2D8</accession>
<evidence type="ECO:0000313" key="2">
    <source>
        <dbReference type="Proteomes" id="UP001162992"/>
    </source>
</evidence>
<dbReference type="EMBL" id="CM055109">
    <property type="protein sequence ID" value="KAJ7523901.1"/>
    <property type="molecule type" value="Genomic_DNA"/>
</dbReference>
<proteinExistence type="predicted"/>
<sequence length="218" mass="23941">MSAGFVPQKELVSIISVLEPKEGSTTDEILNVILRAQEEYPKIPGLIAYSILKATNGTKVVPYSIYEQGLDLNEVLTSTTSVVAPIWAELESISERSVTQYDTVDLYVNEGATLELVEGLVLTLSLFNTPDTENQEEALSHIRGHLKATAGDIYGLKGGILLKSVDGIKIAILCYWDNEEVILEALQDGRFDTLRTRLADSVSEIQKEVLIVHHIATV</sequence>
<evidence type="ECO:0000313" key="1">
    <source>
        <dbReference type="EMBL" id="KAJ7523901.1"/>
    </source>
</evidence>
<name>A0ACC2B2D8_DIPCM</name>
<dbReference type="Proteomes" id="UP001162992">
    <property type="component" value="Chromosome 18"/>
</dbReference>